<evidence type="ECO:0000313" key="8">
    <source>
        <dbReference type="Proteomes" id="UP001365542"/>
    </source>
</evidence>
<sequence>MAVRIQDLEGMQYPRDGSPFEQKDYAYFNVQYATSTHQQDHNMNPALIVQPKGDDDIIKTIKYAISKNIAVAVKSGGHQYSGASSTGGKNIQLDLTNTYKDMMAYNPIGLLGKTYVLAGVSNYLKDFNAYLAHNGLFVPHGQCAYVCVGGHAQTGGYGQLGRSFGLFGDYIRRIRIINHKAEVQELTPEHDSELFWAIMGGSPGNFGIITHYVVEVFKASDYMGKVPGPNGFKGPHGLKGLWLYTPEVLKKLLTIVAKMSDNAEFPRNYDLCVNVLSTDFPVTLLFPELKDASLWEKIQRKIKRALTDEFLKFLNGTFPAIIVVYAQWCPVNPDTDRYDTTVDNWFKQFRNLESLFEDRALSVTEWDLDMAKMTGQWIFPKAREFDLPYVKRTYATSKRNLSTNNYVDTVVSRLDLIYNPDQWINGKPGEKNFERYMRLKLSVQIQNYGGNHAKFYTNRNNGTSFSWRDTSMVQTLDCFHNPDQDSKDYAEKWAAKNDDLMNSASGVFSPGADKRVLWGSWGDWNLGDENVWERYYEDLEKYRRIGKQRAVADPEGTFTPNPFAVTAHSE</sequence>
<reference evidence="7 8" key="1">
    <citation type="submission" date="2019-10" db="EMBL/GenBank/DDBJ databases">
        <authorList>
            <person name="Palmer J.M."/>
        </authorList>
    </citation>
    <scope>NUCLEOTIDE SEQUENCE [LARGE SCALE GENOMIC DNA]</scope>
    <source>
        <strain evidence="7 8">TWF694</strain>
    </source>
</reference>
<dbReference type="EMBL" id="JAVHJO010000002">
    <property type="protein sequence ID" value="KAK6542992.1"/>
    <property type="molecule type" value="Genomic_DNA"/>
</dbReference>
<dbReference type="InterPro" id="IPR016169">
    <property type="entry name" value="FAD-bd_PCMH_sub2"/>
</dbReference>
<dbReference type="PANTHER" id="PTHR42973:SF39">
    <property type="entry name" value="FAD-BINDING PCMH-TYPE DOMAIN-CONTAINING PROTEIN"/>
    <property type="match status" value="1"/>
</dbReference>
<organism evidence="7 8">
    <name type="scientific">Orbilia ellipsospora</name>
    <dbReference type="NCBI Taxonomy" id="2528407"/>
    <lineage>
        <taxon>Eukaryota</taxon>
        <taxon>Fungi</taxon>
        <taxon>Dikarya</taxon>
        <taxon>Ascomycota</taxon>
        <taxon>Pezizomycotina</taxon>
        <taxon>Orbiliomycetes</taxon>
        <taxon>Orbiliales</taxon>
        <taxon>Orbiliaceae</taxon>
        <taxon>Orbilia</taxon>
    </lineage>
</organism>
<comment type="cofactor">
    <cofactor evidence="1">
        <name>FAD</name>
        <dbReference type="ChEBI" id="CHEBI:57692"/>
    </cofactor>
</comment>
<gene>
    <name evidence="7" type="ORF">TWF694_006923</name>
</gene>
<evidence type="ECO:0000256" key="1">
    <source>
        <dbReference type="ARBA" id="ARBA00001974"/>
    </source>
</evidence>
<comment type="caution">
    <text evidence="7">The sequence shown here is derived from an EMBL/GenBank/DDBJ whole genome shotgun (WGS) entry which is preliminary data.</text>
</comment>
<dbReference type="InterPro" id="IPR006094">
    <property type="entry name" value="Oxid_FAD_bind_N"/>
</dbReference>
<dbReference type="GO" id="GO:0016491">
    <property type="term" value="F:oxidoreductase activity"/>
    <property type="evidence" value="ECO:0007669"/>
    <property type="project" value="UniProtKB-KW"/>
</dbReference>
<dbReference type="InterPro" id="IPR006093">
    <property type="entry name" value="Oxy_OxRdtase_FAD_BS"/>
</dbReference>
<dbReference type="GO" id="GO:0071949">
    <property type="term" value="F:FAD binding"/>
    <property type="evidence" value="ECO:0007669"/>
    <property type="project" value="InterPro"/>
</dbReference>
<dbReference type="AlphaFoldDB" id="A0AAV9XQ15"/>
<evidence type="ECO:0000256" key="3">
    <source>
        <dbReference type="ARBA" id="ARBA00022630"/>
    </source>
</evidence>
<dbReference type="InterPro" id="IPR050416">
    <property type="entry name" value="FAD-linked_Oxidoreductase"/>
</dbReference>
<dbReference type="Pfam" id="PF01565">
    <property type="entry name" value="FAD_binding_4"/>
    <property type="match status" value="1"/>
</dbReference>
<comment type="similarity">
    <text evidence="2">Belongs to the oxygen-dependent FAD-linked oxidoreductase family.</text>
</comment>
<dbReference type="Gene3D" id="3.30.465.10">
    <property type="match status" value="1"/>
</dbReference>
<keyword evidence="3" id="KW-0285">Flavoprotein</keyword>
<evidence type="ECO:0000259" key="6">
    <source>
        <dbReference type="PROSITE" id="PS51387"/>
    </source>
</evidence>
<evidence type="ECO:0000256" key="5">
    <source>
        <dbReference type="ARBA" id="ARBA00023002"/>
    </source>
</evidence>
<dbReference type="InterPro" id="IPR036318">
    <property type="entry name" value="FAD-bd_PCMH-like_sf"/>
</dbReference>
<accession>A0AAV9XQ15</accession>
<dbReference type="PROSITE" id="PS51387">
    <property type="entry name" value="FAD_PCMH"/>
    <property type="match status" value="1"/>
</dbReference>
<keyword evidence="5" id="KW-0560">Oxidoreductase</keyword>
<evidence type="ECO:0000256" key="2">
    <source>
        <dbReference type="ARBA" id="ARBA00005466"/>
    </source>
</evidence>
<dbReference type="PANTHER" id="PTHR42973">
    <property type="entry name" value="BINDING OXIDOREDUCTASE, PUTATIVE (AFU_ORTHOLOGUE AFUA_1G17690)-RELATED"/>
    <property type="match status" value="1"/>
</dbReference>
<dbReference type="InterPro" id="IPR016166">
    <property type="entry name" value="FAD-bd_PCMH"/>
</dbReference>
<proteinExistence type="inferred from homology"/>
<dbReference type="Proteomes" id="UP001365542">
    <property type="component" value="Unassembled WGS sequence"/>
</dbReference>
<keyword evidence="8" id="KW-1185">Reference proteome</keyword>
<evidence type="ECO:0000313" key="7">
    <source>
        <dbReference type="EMBL" id="KAK6542992.1"/>
    </source>
</evidence>
<feature type="domain" description="FAD-binding PCMH-type" evidence="6">
    <location>
        <begin position="41"/>
        <end position="219"/>
    </location>
</feature>
<name>A0AAV9XQ15_9PEZI</name>
<dbReference type="PROSITE" id="PS00862">
    <property type="entry name" value="OX2_COVAL_FAD"/>
    <property type="match status" value="1"/>
</dbReference>
<keyword evidence="4" id="KW-0274">FAD</keyword>
<protein>
    <recommendedName>
        <fullName evidence="6">FAD-binding PCMH-type domain-containing protein</fullName>
    </recommendedName>
</protein>
<dbReference type="SUPFAM" id="SSF56176">
    <property type="entry name" value="FAD-binding/transporter-associated domain-like"/>
    <property type="match status" value="1"/>
</dbReference>
<evidence type="ECO:0000256" key="4">
    <source>
        <dbReference type="ARBA" id="ARBA00022827"/>
    </source>
</evidence>